<dbReference type="InterPro" id="IPR045819">
    <property type="entry name" value="TTC7_N"/>
</dbReference>
<feature type="non-terminal residue" evidence="2">
    <location>
        <position position="1"/>
    </location>
</feature>
<keyword evidence="3" id="KW-1185">Reference proteome</keyword>
<sequence>DLGELLLGESKLELHLKENPIKQGVTSPAAKPKLLEVKKHLIAALDRGNLKQDFAQETNLILAKCYYVEGDHTRALALYSKVDLDKLQLVAVPVYRLRIIAESYATRDSSTRSNLDSTYSSASQTLSSFDSI</sequence>
<evidence type="ECO:0000313" key="3">
    <source>
        <dbReference type="Proteomes" id="UP000288216"/>
    </source>
</evidence>
<dbReference type="GO" id="GO:0046854">
    <property type="term" value="P:phosphatidylinositol phosphate biosynthetic process"/>
    <property type="evidence" value="ECO:0007669"/>
    <property type="project" value="TreeGrafter"/>
</dbReference>
<dbReference type="Pfam" id="PF19440">
    <property type="entry name" value="TTC7_N"/>
    <property type="match status" value="1"/>
</dbReference>
<reference evidence="2 3" key="1">
    <citation type="journal article" date="2018" name="Nat. Ecol. Evol.">
        <title>Shark genomes provide insights into elasmobranch evolution and the origin of vertebrates.</title>
        <authorList>
            <person name="Hara Y"/>
            <person name="Yamaguchi K"/>
            <person name="Onimaru K"/>
            <person name="Kadota M"/>
            <person name="Koyanagi M"/>
            <person name="Keeley SD"/>
            <person name="Tatsumi K"/>
            <person name="Tanaka K"/>
            <person name="Motone F"/>
            <person name="Kageyama Y"/>
            <person name="Nozu R"/>
            <person name="Adachi N"/>
            <person name="Nishimura O"/>
            <person name="Nakagawa R"/>
            <person name="Tanegashima C"/>
            <person name="Kiyatake I"/>
            <person name="Matsumoto R"/>
            <person name="Murakumo K"/>
            <person name="Nishida K"/>
            <person name="Terakita A"/>
            <person name="Kuratani S"/>
            <person name="Sato K"/>
            <person name="Hyodo S Kuraku.S."/>
        </authorList>
    </citation>
    <scope>NUCLEOTIDE SEQUENCE [LARGE SCALE GENOMIC DNA]</scope>
</reference>
<dbReference type="OrthoDB" id="29013at2759"/>
<dbReference type="EMBL" id="BFAA01016907">
    <property type="protein sequence ID" value="GCB77811.1"/>
    <property type="molecule type" value="Genomic_DNA"/>
</dbReference>
<accession>A0A401PXF0</accession>
<comment type="caution">
    <text evidence="2">The sequence shown here is derived from an EMBL/GenBank/DDBJ whole genome shotgun (WGS) entry which is preliminary data.</text>
</comment>
<proteinExistence type="predicted"/>
<name>A0A401PXF0_SCYTO</name>
<evidence type="ECO:0000313" key="2">
    <source>
        <dbReference type="EMBL" id="GCB77811.1"/>
    </source>
</evidence>
<protein>
    <recommendedName>
        <fullName evidence="1">Tetratricopeptide repeat protein 7 N-terminal domain-containing protein</fullName>
    </recommendedName>
</protein>
<dbReference type="PANTHER" id="PTHR23083:SF365">
    <property type="entry name" value="TETRATRICOPEPTIDE REPEAT PROTEIN 7B"/>
    <property type="match status" value="1"/>
</dbReference>
<feature type="domain" description="Tetratricopeptide repeat protein 7 N-terminal" evidence="1">
    <location>
        <begin position="1"/>
        <end position="110"/>
    </location>
</feature>
<dbReference type="PANTHER" id="PTHR23083">
    <property type="entry name" value="TETRATRICOPEPTIDE REPEAT PROTEIN, TPR"/>
    <property type="match status" value="1"/>
</dbReference>
<dbReference type="GO" id="GO:0072659">
    <property type="term" value="P:protein localization to plasma membrane"/>
    <property type="evidence" value="ECO:0007669"/>
    <property type="project" value="TreeGrafter"/>
</dbReference>
<dbReference type="GO" id="GO:0005886">
    <property type="term" value="C:plasma membrane"/>
    <property type="evidence" value="ECO:0007669"/>
    <property type="project" value="TreeGrafter"/>
</dbReference>
<dbReference type="Proteomes" id="UP000288216">
    <property type="component" value="Unassembled WGS sequence"/>
</dbReference>
<dbReference type="AlphaFoldDB" id="A0A401PXF0"/>
<evidence type="ECO:0000259" key="1">
    <source>
        <dbReference type="Pfam" id="PF19440"/>
    </source>
</evidence>
<dbReference type="InterPro" id="IPR051722">
    <property type="entry name" value="Endocytosis_PI4K-reg_protein"/>
</dbReference>
<gene>
    <name evidence="2" type="ORF">scyTo_0020615</name>
</gene>
<dbReference type="STRING" id="75743.A0A401PXF0"/>
<organism evidence="2 3">
    <name type="scientific">Scyliorhinus torazame</name>
    <name type="common">Cloudy catshark</name>
    <name type="synonym">Catulus torazame</name>
    <dbReference type="NCBI Taxonomy" id="75743"/>
    <lineage>
        <taxon>Eukaryota</taxon>
        <taxon>Metazoa</taxon>
        <taxon>Chordata</taxon>
        <taxon>Craniata</taxon>
        <taxon>Vertebrata</taxon>
        <taxon>Chondrichthyes</taxon>
        <taxon>Elasmobranchii</taxon>
        <taxon>Galeomorphii</taxon>
        <taxon>Galeoidea</taxon>
        <taxon>Carcharhiniformes</taxon>
        <taxon>Scyliorhinidae</taxon>
        <taxon>Scyliorhinus</taxon>
    </lineage>
</organism>